<protein>
    <recommendedName>
        <fullName evidence="2">SLH domain-containing protein</fullName>
    </recommendedName>
</protein>
<organism evidence="3 4">
    <name type="scientific">Caryophanon latum</name>
    <dbReference type="NCBI Taxonomy" id="33977"/>
    <lineage>
        <taxon>Bacteria</taxon>
        <taxon>Bacillati</taxon>
        <taxon>Bacillota</taxon>
        <taxon>Bacilli</taxon>
        <taxon>Bacillales</taxon>
        <taxon>Caryophanaceae</taxon>
        <taxon>Caryophanon</taxon>
    </lineage>
</organism>
<reference evidence="3 4" key="1">
    <citation type="submission" date="2016-07" db="EMBL/GenBank/DDBJ databases">
        <title>Caryophanon latum genome sequencing.</title>
        <authorList>
            <person name="Verma A."/>
            <person name="Pal Y."/>
            <person name="Krishnamurthi S."/>
        </authorList>
    </citation>
    <scope>NUCLEOTIDE SEQUENCE [LARGE SCALE GENOMIC DNA]</scope>
    <source>
        <strain evidence="3 4">DSM 14151</strain>
    </source>
</reference>
<dbReference type="PROSITE" id="PS51272">
    <property type="entry name" value="SLH"/>
    <property type="match status" value="3"/>
</dbReference>
<gene>
    <name evidence="3" type="ORF">A6K76_07655</name>
</gene>
<feature type="domain" description="SLH" evidence="2">
    <location>
        <begin position="160"/>
        <end position="217"/>
    </location>
</feature>
<dbReference type="InterPro" id="IPR001119">
    <property type="entry name" value="SLH_dom"/>
</dbReference>
<evidence type="ECO:0000256" key="1">
    <source>
        <dbReference type="SAM" id="SignalP"/>
    </source>
</evidence>
<comment type="caution">
    <text evidence="3">The sequence shown here is derived from an EMBL/GenBank/DDBJ whole genome shotgun (WGS) entry which is preliminary data.</text>
</comment>
<keyword evidence="4" id="KW-1185">Reference proteome</keyword>
<keyword evidence="1" id="KW-0732">Signal</keyword>
<dbReference type="EMBL" id="MATO01000019">
    <property type="protein sequence ID" value="OCS92114.1"/>
    <property type="molecule type" value="Genomic_DNA"/>
</dbReference>
<dbReference type="PANTHER" id="PTHR43308">
    <property type="entry name" value="OUTER MEMBRANE PROTEIN ALPHA-RELATED"/>
    <property type="match status" value="1"/>
</dbReference>
<dbReference type="Pfam" id="PF00395">
    <property type="entry name" value="SLH"/>
    <property type="match status" value="3"/>
</dbReference>
<feature type="signal peptide" evidence="1">
    <location>
        <begin position="1"/>
        <end position="30"/>
    </location>
</feature>
<dbReference type="AlphaFoldDB" id="A0A1C0YY66"/>
<proteinExistence type="predicted"/>
<evidence type="ECO:0000313" key="4">
    <source>
        <dbReference type="Proteomes" id="UP000093482"/>
    </source>
</evidence>
<dbReference type="OrthoDB" id="1815486at2"/>
<sequence>MFTKKKKRALATFTAAALLSSIAVPYVVEAAEPTTRQSISYSMVADPNGPMADFITNYLNPYFSNAQHVVIDGKSFIELTLTEKAYGFSQLQYADATGKFVDIDVVSSTGEKLEQVRVVRLPLVQHENGVTKIFVNSGELGYGAYTLFFTFNVQKVNAPSQANPFTDIDTLYSKDDILALYAAGITTGTTATTFSPNANVTRSQFAVMIARALGVTSNNPTPFTDVQNKWFIKEVQALAELGIVTGATATTFQPGNNVTRQQAATILYRMLKHKGYKSTTTAASLTFNDAAQISDYAKEAIAELQAQGIMTGSNGYVNPKANLTRAQMAKLLKNTADLVGLLD</sequence>
<feature type="domain" description="SLH" evidence="2">
    <location>
        <begin position="218"/>
        <end position="281"/>
    </location>
</feature>
<accession>A0A1C0YY66</accession>
<dbReference type="InterPro" id="IPR051465">
    <property type="entry name" value="Cell_Envelope_Struct_Comp"/>
</dbReference>
<evidence type="ECO:0000313" key="3">
    <source>
        <dbReference type="EMBL" id="OCS92114.1"/>
    </source>
</evidence>
<evidence type="ECO:0000259" key="2">
    <source>
        <dbReference type="PROSITE" id="PS51272"/>
    </source>
</evidence>
<feature type="chain" id="PRO_5008649296" description="SLH domain-containing protein" evidence="1">
    <location>
        <begin position="31"/>
        <end position="343"/>
    </location>
</feature>
<name>A0A1C0YY66_9BACL</name>
<dbReference type="PANTHER" id="PTHR43308:SF5">
    <property type="entry name" value="S-LAYER PROTEIN _ PEPTIDOGLYCAN ENDO-BETA-N-ACETYLGLUCOSAMINIDASE"/>
    <property type="match status" value="1"/>
</dbReference>
<dbReference type="Proteomes" id="UP000093482">
    <property type="component" value="Unassembled WGS sequence"/>
</dbReference>
<feature type="domain" description="SLH" evidence="2">
    <location>
        <begin position="284"/>
        <end position="343"/>
    </location>
</feature>
<dbReference type="RefSeq" id="WP_066462819.1">
    <property type="nucleotide sequence ID" value="NZ_MATO01000019.1"/>
</dbReference>